<dbReference type="Proteomes" id="UP001320420">
    <property type="component" value="Unassembled WGS sequence"/>
</dbReference>
<feature type="compositionally biased region" description="Acidic residues" evidence="4">
    <location>
        <begin position="147"/>
        <end position="156"/>
    </location>
</feature>
<dbReference type="EMBL" id="JAKJXP020000008">
    <property type="protein sequence ID" value="KAK7756260.1"/>
    <property type="molecule type" value="Genomic_DNA"/>
</dbReference>
<keyword evidence="7" id="KW-1185">Reference proteome</keyword>
<gene>
    <name evidence="6" type="ORF">SLS62_001856</name>
</gene>
<dbReference type="InterPro" id="IPR013024">
    <property type="entry name" value="GGCT-like"/>
</dbReference>
<reference evidence="6 7" key="1">
    <citation type="submission" date="2024-02" db="EMBL/GenBank/DDBJ databases">
        <title>De novo assembly and annotation of 12 fungi associated with fruit tree decline syndrome in Ontario, Canada.</title>
        <authorList>
            <person name="Sulman M."/>
            <person name="Ellouze W."/>
            <person name="Ilyukhin E."/>
        </authorList>
    </citation>
    <scope>NUCLEOTIDE SEQUENCE [LARGE SCALE GENOMIC DNA]</scope>
    <source>
        <strain evidence="6 7">M11/M66-122</strain>
    </source>
</reference>
<comment type="similarity">
    <text evidence="1">Belongs to the gamma-glutamylcyclotransferase family.</text>
</comment>
<evidence type="ECO:0000259" key="5">
    <source>
        <dbReference type="Pfam" id="PF06094"/>
    </source>
</evidence>
<feature type="region of interest" description="Disordered" evidence="4">
    <location>
        <begin position="137"/>
        <end position="192"/>
    </location>
</feature>
<keyword evidence="2" id="KW-0808">Transferase</keyword>
<comment type="caution">
    <text evidence="6">The sequence shown here is derived from an EMBL/GenBank/DDBJ whole genome shotgun (WGS) entry which is preliminary data.</text>
</comment>
<proteinExistence type="inferred from homology"/>
<dbReference type="InterPro" id="IPR009288">
    <property type="entry name" value="AIG2-like_dom"/>
</dbReference>
<evidence type="ECO:0000256" key="2">
    <source>
        <dbReference type="ARBA" id="ARBA00022679"/>
    </source>
</evidence>
<evidence type="ECO:0000256" key="1">
    <source>
        <dbReference type="ARBA" id="ARBA00008861"/>
    </source>
</evidence>
<dbReference type="Pfam" id="PF06094">
    <property type="entry name" value="GGACT"/>
    <property type="match status" value="1"/>
</dbReference>
<dbReference type="InterPro" id="IPR036568">
    <property type="entry name" value="GGCT-like_sf"/>
</dbReference>
<dbReference type="GO" id="GO:0016740">
    <property type="term" value="F:transferase activity"/>
    <property type="evidence" value="ECO:0007669"/>
    <property type="project" value="UniProtKB-KW"/>
</dbReference>
<dbReference type="SUPFAM" id="SSF110857">
    <property type="entry name" value="Gamma-glutamyl cyclotransferase-like"/>
    <property type="match status" value="1"/>
</dbReference>
<dbReference type="CDD" id="cd06661">
    <property type="entry name" value="GGCT_like"/>
    <property type="match status" value="1"/>
</dbReference>
<accession>A0AAN9YWB8</accession>
<sequence length="349" mass="39095">MQRQKQFENTSAASTELFAANIGSHYPACRERIEQANITPDDLIMSANGGNAEAEARADDSQRQDILDSIYNLIDKKLELAIVAYAKSLGTDVEYSSLAANIRFESECDRLKIRVHGLLNTHEGNLKKICREELGLTDQASPNDLETGSEDPENDREDLGPDPGNFEVATGELEAVPRDPKRPARPDGPSPMARKFLAAGDSDVWHVDKDLMEMQEAAEREKKKPYFFYGSLMDASTLQRVLGLGERPQLEPASIVGYHVKMWGPYPALQNGPQGNVVRGMMWEVEGAKRKDRLAEYETNNYKEKGCIIKKEDGSSVWGTTFIWDGDTSELKEGTFDLKDWQMNQLDRS</sequence>
<feature type="compositionally biased region" description="Basic and acidic residues" evidence="4">
    <location>
        <begin position="175"/>
        <end position="185"/>
    </location>
</feature>
<evidence type="ECO:0000256" key="4">
    <source>
        <dbReference type="SAM" id="MobiDB-lite"/>
    </source>
</evidence>
<dbReference type="PANTHER" id="PTHR31544">
    <property type="entry name" value="AIG2-LIKE PROTEIN D"/>
    <property type="match status" value="1"/>
</dbReference>
<feature type="domain" description="Gamma-glutamylcyclotransferase AIG2-like" evidence="5">
    <location>
        <begin position="226"/>
        <end position="342"/>
    </location>
</feature>
<dbReference type="InterPro" id="IPR045038">
    <property type="entry name" value="AIG2-like"/>
</dbReference>
<name>A0AAN9YWB8_9PEZI</name>
<dbReference type="PANTHER" id="PTHR31544:SF4">
    <property type="entry name" value="GAMMA-GLUTAMYLCYCLOTRANSFERASE-RELATED"/>
    <property type="match status" value="1"/>
</dbReference>
<dbReference type="Gene3D" id="3.10.490.10">
    <property type="entry name" value="Gamma-glutamyl cyclotransferase-like"/>
    <property type="match status" value="1"/>
</dbReference>
<dbReference type="AlphaFoldDB" id="A0AAN9YWB8"/>
<evidence type="ECO:0000313" key="7">
    <source>
        <dbReference type="Proteomes" id="UP001320420"/>
    </source>
</evidence>
<protein>
    <recommendedName>
        <fullName evidence="3">Putative gamma-glutamylcyclotransferase</fullName>
    </recommendedName>
</protein>
<evidence type="ECO:0000256" key="3">
    <source>
        <dbReference type="ARBA" id="ARBA00030602"/>
    </source>
</evidence>
<evidence type="ECO:0000313" key="6">
    <source>
        <dbReference type="EMBL" id="KAK7756260.1"/>
    </source>
</evidence>
<organism evidence="6 7">
    <name type="scientific">Diatrype stigma</name>
    <dbReference type="NCBI Taxonomy" id="117547"/>
    <lineage>
        <taxon>Eukaryota</taxon>
        <taxon>Fungi</taxon>
        <taxon>Dikarya</taxon>
        <taxon>Ascomycota</taxon>
        <taxon>Pezizomycotina</taxon>
        <taxon>Sordariomycetes</taxon>
        <taxon>Xylariomycetidae</taxon>
        <taxon>Xylariales</taxon>
        <taxon>Diatrypaceae</taxon>
        <taxon>Diatrype</taxon>
    </lineage>
</organism>